<feature type="compositionally biased region" description="Polar residues" evidence="1">
    <location>
        <begin position="171"/>
        <end position="181"/>
    </location>
</feature>
<protein>
    <submittedName>
        <fullName evidence="2">Uncharacterized protein</fullName>
    </submittedName>
</protein>
<feature type="region of interest" description="Disordered" evidence="1">
    <location>
        <begin position="139"/>
        <end position="181"/>
    </location>
</feature>
<organism evidence="2 3">
    <name type="scientific">Fusarium beomiforme</name>
    <dbReference type="NCBI Taxonomy" id="44412"/>
    <lineage>
        <taxon>Eukaryota</taxon>
        <taxon>Fungi</taxon>
        <taxon>Dikarya</taxon>
        <taxon>Ascomycota</taxon>
        <taxon>Pezizomycotina</taxon>
        <taxon>Sordariomycetes</taxon>
        <taxon>Hypocreomycetidae</taxon>
        <taxon>Hypocreales</taxon>
        <taxon>Nectriaceae</taxon>
        <taxon>Fusarium</taxon>
        <taxon>Fusarium burgessii species complex</taxon>
    </lineage>
</organism>
<evidence type="ECO:0000313" key="2">
    <source>
        <dbReference type="EMBL" id="KAF4331989.1"/>
    </source>
</evidence>
<evidence type="ECO:0000313" key="3">
    <source>
        <dbReference type="Proteomes" id="UP000730481"/>
    </source>
</evidence>
<dbReference type="AlphaFoldDB" id="A0A9P5A468"/>
<dbReference type="EMBL" id="PVQB02001256">
    <property type="protein sequence ID" value="KAF4331989.1"/>
    <property type="molecule type" value="Genomic_DNA"/>
</dbReference>
<dbReference type="Proteomes" id="UP000730481">
    <property type="component" value="Unassembled WGS sequence"/>
</dbReference>
<dbReference type="OrthoDB" id="4969937at2759"/>
<feature type="compositionally biased region" description="Basic and acidic residues" evidence="1">
    <location>
        <begin position="139"/>
        <end position="155"/>
    </location>
</feature>
<comment type="caution">
    <text evidence="2">The sequence shown here is derived from an EMBL/GenBank/DDBJ whole genome shotgun (WGS) entry which is preliminary data.</text>
</comment>
<evidence type="ECO:0000256" key="1">
    <source>
        <dbReference type="SAM" id="MobiDB-lite"/>
    </source>
</evidence>
<proteinExistence type="predicted"/>
<reference evidence="2" key="2">
    <citation type="submission" date="2020-02" db="EMBL/GenBank/DDBJ databases">
        <title>Identification and distribution of gene clusters putatively required for synthesis of sphingolipid metabolism inhibitors in phylogenetically diverse species of the filamentous fungus Fusarium.</title>
        <authorList>
            <person name="Kim H.-S."/>
            <person name="Busman M."/>
            <person name="Brown D.W."/>
            <person name="Divon H."/>
            <person name="Uhlig S."/>
            <person name="Proctor R.H."/>
        </authorList>
    </citation>
    <scope>NUCLEOTIDE SEQUENCE</scope>
    <source>
        <strain evidence="2">NRRL 25174</strain>
    </source>
</reference>
<gene>
    <name evidence="2" type="ORF">FBEOM_14225</name>
</gene>
<keyword evidence="3" id="KW-1185">Reference proteome</keyword>
<reference evidence="2" key="1">
    <citation type="journal article" date="2017" name="Mycologia">
        <title>Fusarium algeriense, sp. nov., a novel toxigenic crown rot pathogen of durum wheat from Algeria is nested in the Fusarium burgessii species complex.</title>
        <authorList>
            <person name="Laraba I."/>
            <person name="Keddad A."/>
            <person name="Boureghda H."/>
            <person name="Abdallah N."/>
            <person name="Vaughan M.M."/>
            <person name="Proctor R.H."/>
            <person name="Busman M."/>
            <person name="O'Donnell K."/>
        </authorList>
    </citation>
    <scope>NUCLEOTIDE SEQUENCE</scope>
    <source>
        <strain evidence="2">NRRL 25174</strain>
    </source>
</reference>
<sequence>MLVPSNSDHDAYFVGVFLGMAQKHFYPTPSLSGRRESRIAPGQGIPPCPNFHDIKLKILTHDTDAAEFIVYTGHITKEFLKKFHNPFQASDDDDNAIVSGLRIEYTRVRIWPILGLRERLGKALGQEIVGSFDLDEMETWEKDPEKPGGEKRKQDVLSGDLNRASRKIPRKSQQLFQRNVV</sequence>
<accession>A0A9P5A468</accession>
<name>A0A9P5A468_9HYPO</name>